<evidence type="ECO:0000313" key="1">
    <source>
        <dbReference type="EMBL" id="UUO17637.1"/>
    </source>
</evidence>
<organism evidence="1 2">
    <name type="scientific">Dolichospermum heterosporum TAC447</name>
    <dbReference type="NCBI Taxonomy" id="747523"/>
    <lineage>
        <taxon>Bacteria</taxon>
        <taxon>Bacillati</taxon>
        <taxon>Cyanobacteriota</taxon>
        <taxon>Cyanophyceae</taxon>
        <taxon>Nostocales</taxon>
        <taxon>Aphanizomenonaceae</taxon>
        <taxon>Dolichospermum</taxon>
        <taxon>Dolichospermum heterosporum</taxon>
    </lineage>
</organism>
<gene>
    <name evidence="1" type="ORF">NG743_11985</name>
</gene>
<reference evidence="1" key="1">
    <citation type="submission" date="2022-06" db="EMBL/GenBank/DDBJ databases">
        <title>Nostosin G and Spiroidesin B from the Cyanobacterium Dolichospermum sp. NIES-1697.</title>
        <authorList>
            <person name="Phan C.-S."/>
            <person name="Mehjabin J.J."/>
            <person name="Anas A.R.J."/>
            <person name="Hayasaka M."/>
            <person name="Onoki R."/>
            <person name="Wang J."/>
            <person name="Umezawa T."/>
            <person name="Washio K."/>
            <person name="Morikawa M."/>
            <person name="Okino T."/>
        </authorList>
    </citation>
    <scope>NUCLEOTIDE SEQUENCE</scope>
    <source>
        <strain evidence="1">NIES-1697</strain>
    </source>
</reference>
<sequence>MAAELDQNCGRLYKFVPLTKLVQIFYESRIEEAKVEKLLSQHDVNF</sequence>
<accession>A0ABY5M3I6</accession>
<dbReference type="RefSeq" id="WP_257122041.1">
    <property type="nucleotide sequence ID" value="NZ_CP099464.1"/>
</dbReference>
<protein>
    <submittedName>
        <fullName evidence="1">Uncharacterized protein</fullName>
    </submittedName>
</protein>
<dbReference type="EMBL" id="CP099464">
    <property type="protein sequence ID" value="UUO17637.1"/>
    <property type="molecule type" value="Genomic_DNA"/>
</dbReference>
<dbReference type="Proteomes" id="UP001057561">
    <property type="component" value="Chromosome"/>
</dbReference>
<name>A0ABY5M3I6_9CYAN</name>
<evidence type="ECO:0000313" key="2">
    <source>
        <dbReference type="Proteomes" id="UP001057561"/>
    </source>
</evidence>
<proteinExistence type="predicted"/>
<keyword evidence="2" id="KW-1185">Reference proteome</keyword>